<dbReference type="EMBL" id="FP103042">
    <property type="protein sequence ID" value="CAX22571.1"/>
    <property type="molecule type" value="Genomic_DNA"/>
</dbReference>
<evidence type="ECO:0000256" key="1">
    <source>
        <dbReference type="SAM" id="MobiDB-lite"/>
    </source>
</evidence>
<reference evidence="3" key="1">
    <citation type="journal article" date="2009" name="PLoS ONE">
        <title>Methylobacterium genome sequences: a reference blueprint to investigate microbial metabolism of C1 compounds from natural and industrial sources.</title>
        <authorList>
            <person name="Vuilleumier S."/>
            <person name="Chistoserdova L."/>
            <person name="Lee M.-C."/>
            <person name="Bringel F."/>
            <person name="Lajus A."/>
            <person name="Zhou Y."/>
            <person name="Gourion B."/>
            <person name="Barbe V."/>
            <person name="Chang J."/>
            <person name="Cruveiller S."/>
            <person name="Dossat C."/>
            <person name="Gillett W."/>
            <person name="Gruffaz C."/>
            <person name="Haugen E."/>
            <person name="Hourcade E."/>
            <person name="Levy R."/>
            <person name="Mangenot S."/>
            <person name="Muller E."/>
            <person name="Nadalig T."/>
            <person name="Pagni M."/>
            <person name="Penny C."/>
            <person name="Peyraud R."/>
            <person name="Robinson D.G."/>
            <person name="Roche D."/>
            <person name="Rouy Z."/>
            <person name="Saenampechek C."/>
            <person name="Salvignol G."/>
            <person name="Vallenet D."/>
            <person name="Wu Z."/>
            <person name="Marx C.J."/>
            <person name="Vorholt J.A."/>
            <person name="Olson M.V."/>
            <person name="Kaul R."/>
            <person name="Weissenbach J."/>
            <person name="Medigue C."/>
            <person name="Lidstrom M.E."/>
        </authorList>
    </citation>
    <scope>NUCLEOTIDE SEQUENCE [LARGE SCALE GENOMIC DNA]</scope>
    <source>
        <strain evidence="3">DSM 6343 / CIP 106787 / DM4</strain>
    </source>
</reference>
<evidence type="ECO:0000313" key="2">
    <source>
        <dbReference type="EMBL" id="CAX22571.1"/>
    </source>
</evidence>
<name>C7CD43_METED</name>
<feature type="region of interest" description="Disordered" evidence="1">
    <location>
        <begin position="1"/>
        <end position="21"/>
    </location>
</feature>
<accession>C7CD43</accession>
<protein>
    <submittedName>
        <fullName evidence="2">Uncharacterized protein</fullName>
    </submittedName>
</protein>
<feature type="compositionally biased region" description="Low complexity" evidence="1">
    <location>
        <begin position="1"/>
        <end position="13"/>
    </location>
</feature>
<evidence type="ECO:0000313" key="3">
    <source>
        <dbReference type="Proteomes" id="UP000008070"/>
    </source>
</evidence>
<dbReference type="AlphaFoldDB" id="C7CD43"/>
<dbReference type="HOGENOM" id="CLU_2233351_0_0_5"/>
<proteinExistence type="predicted"/>
<dbReference type="KEGG" id="mdi:METDI0948"/>
<gene>
    <name evidence="2" type="ORF">METD_I0948</name>
</gene>
<dbReference type="Proteomes" id="UP000008070">
    <property type="component" value="Chromosome"/>
</dbReference>
<organism evidence="2 3">
    <name type="scientific">Methylorubrum extorquens (strain DSM 6343 / CIP 106787 / DM4)</name>
    <name type="common">Methylobacterium extorquens</name>
    <dbReference type="NCBI Taxonomy" id="661410"/>
    <lineage>
        <taxon>Bacteria</taxon>
        <taxon>Pseudomonadati</taxon>
        <taxon>Pseudomonadota</taxon>
        <taxon>Alphaproteobacteria</taxon>
        <taxon>Hyphomicrobiales</taxon>
        <taxon>Methylobacteriaceae</taxon>
        <taxon>Methylorubrum</taxon>
    </lineage>
</organism>
<sequence length="105" mass="11306">MVSPALSADAAPLPRHPVERVHPRRSALGGDVTIAVESRYDFKADGRYGRGGSVGAVNSVASTGVGMAIGRRRAPEGGQSRLDRRTFTLTSADGRRRRLFFAYSF</sequence>